<evidence type="ECO:0000313" key="2">
    <source>
        <dbReference type="Proteomes" id="UP000295197"/>
    </source>
</evidence>
<organism evidence="1 2">
    <name type="scientific">Sphingobacterium alimentarium</name>
    <dbReference type="NCBI Taxonomy" id="797292"/>
    <lineage>
        <taxon>Bacteria</taxon>
        <taxon>Pseudomonadati</taxon>
        <taxon>Bacteroidota</taxon>
        <taxon>Sphingobacteriia</taxon>
        <taxon>Sphingobacteriales</taxon>
        <taxon>Sphingobacteriaceae</taxon>
        <taxon>Sphingobacterium</taxon>
    </lineage>
</organism>
<reference evidence="1 2" key="1">
    <citation type="submission" date="2019-03" db="EMBL/GenBank/DDBJ databases">
        <title>Genomic Encyclopedia of Type Strains, Phase IV (KMG-IV): sequencing the most valuable type-strain genomes for metagenomic binning, comparative biology and taxonomic classification.</title>
        <authorList>
            <person name="Goeker M."/>
        </authorList>
    </citation>
    <scope>NUCLEOTIDE SEQUENCE [LARGE SCALE GENOMIC DNA]</scope>
    <source>
        <strain evidence="1 2">DSM 22362</strain>
    </source>
</reference>
<comment type="caution">
    <text evidence="1">The sequence shown here is derived from an EMBL/GenBank/DDBJ whole genome shotgun (WGS) entry which is preliminary data.</text>
</comment>
<proteinExistence type="predicted"/>
<dbReference type="Proteomes" id="UP000295197">
    <property type="component" value="Unassembled WGS sequence"/>
</dbReference>
<evidence type="ECO:0000313" key="1">
    <source>
        <dbReference type="EMBL" id="TCV07267.1"/>
    </source>
</evidence>
<protein>
    <submittedName>
        <fullName evidence="1">Uncharacterized protein</fullName>
    </submittedName>
</protein>
<name>A0A4R3VR21_9SPHI</name>
<sequence>MLTTFEENLFPNCYFSRLKNCVYIAMKIDTAEVFRNLDKEITPLCTKRFTDWVLH</sequence>
<dbReference type="AlphaFoldDB" id="A0A4R3VR21"/>
<gene>
    <name evidence="1" type="ORF">EDC17_105516</name>
</gene>
<accession>A0A4R3VR21</accession>
<dbReference type="EMBL" id="SMBZ01000055">
    <property type="protein sequence ID" value="TCV07267.1"/>
    <property type="molecule type" value="Genomic_DNA"/>
</dbReference>
<keyword evidence="2" id="KW-1185">Reference proteome</keyword>